<dbReference type="InterPro" id="IPR050300">
    <property type="entry name" value="GDXG_lipolytic_enzyme"/>
</dbReference>
<reference evidence="3 4" key="1">
    <citation type="journal article" date="2020" name="Biotechnol. Biofuels">
        <title>New insights from the biogas microbiome by comprehensive genome-resolved metagenomics of nearly 1600 species originating from multiple anaerobic digesters.</title>
        <authorList>
            <person name="Campanaro S."/>
            <person name="Treu L."/>
            <person name="Rodriguez-R L.M."/>
            <person name="Kovalovszki A."/>
            <person name="Ziels R.M."/>
            <person name="Maus I."/>
            <person name="Zhu X."/>
            <person name="Kougias P.G."/>
            <person name="Basile A."/>
            <person name="Luo G."/>
            <person name="Schluter A."/>
            <person name="Konstantinidis K.T."/>
            <person name="Angelidaki I."/>
        </authorList>
    </citation>
    <scope>NUCLEOTIDE SEQUENCE [LARGE SCALE GENOMIC DNA]</scope>
    <source>
        <strain evidence="3">AS05jafATM_4</strain>
    </source>
</reference>
<protein>
    <submittedName>
        <fullName evidence="3">Alpha/beta hydrolase</fullName>
    </submittedName>
</protein>
<proteinExistence type="predicted"/>
<evidence type="ECO:0000259" key="2">
    <source>
        <dbReference type="Pfam" id="PF07859"/>
    </source>
</evidence>
<dbReference type="Proteomes" id="UP000553059">
    <property type="component" value="Unassembled WGS sequence"/>
</dbReference>
<dbReference type="GO" id="GO:0016787">
    <property type="term" value="F:hydrolase activity"/>
    <property type="evidence" value="ECO:0007669"/>
    <property type="project" value="UniProtKB-KW"/>
</dbReference>
<dbReference type="PANTHER" id="PTHR48081">
    <property type="entry name" value="AB HYDROLASE SUPERFAMILY PROTEIN C4A8.06C"/>
    <property type="match status" value="1"/>
</dbReference>
<evidence type="ECO:0000313" key="3">
    <source>
        <dbReference type="EMBL" id="HHY25228.1"/>
    </source>
</evidence>
<dbReference type="EMBL" id="DUTF01000011">
    <property type="protein sequence ID" value="HHY25228.1"/>
    <property type="molecule type" value="Genomic_DNA"/>
</dbReference>
<dbReference type="Gene3D" id="3.40.50.1820">
    <property type="entry name" value="alpha/beta hydrolase"/>
    <property type="match status" value="1"/>
</dbReference>
<dbReference type="InterPro" id="IPR029058">
    <property type="entry name" value="AB_hydrolase_fold"/>
</dbReference>
<dbReference type="PANTHER" id="PTHR48081:SF8">
    <property type="entry name" value="ALPHA_BETA HYDROLASE FOLD-3 DOMAIN-CONTAINING PROTEIN-RELATED"/>
    <property type="match status" value="1"/>
</dbReference>
<dbReference type="AlphaFoldDB" id="A0A7C6Z1Y6"/>
<evidence type="ECO:0000313" key="4">
    <source>
        <dbReference type="Proteomes" id="UP000553059"/>
    </source>
</evidence>
<gene>
    <name evidence="3" type="ORF">GX523_00485</name>
</gene>
<feature type="domain" description="Alpha/beta hydrolase fold-3" evidence="2">
    <location>
        <begin position="77"/>
        <end position="285"/>
    </location>
</feature>
<dbReference type="InterPro" id="IPR013094">
    <property type="entry name" value="AB_hydrolase_3"/>
</dbReference>
<accession>A0A7C6Z1Y6</accession>
<sequence length="311" mass="33933">MEERLNPELRSFVSLLPDNMAKGWTLDTIGATRIEVPPTTDPAVNVSERFIPGPADSPEVRVKIYNPQNQEGLLPGVLYIHGGGYAMGTVEMFDSTCNNLVKEVNCVVISPDYRLAPENPYPAGLEDCYASLEWFVANAVELGVDLDRIAVTGASAGGGLTIAISLLARDRKGPKIHFQMPLYPTMDDRLLTPSSNEMNDGRVLNKETCEGIWNLYLGEGHKTKDISPYAAPSRAMNLSGLPPAYLFVGELDPHRDETLDYVTRLVQAGVPTGFTLYSGCFHGFDMMVPHAEVSKGATNISIQALKDVLCK</sequence>
<comment type="caution">
    <text evidence="3">The sequence shown here is derived from an EMBL/GenBank/DDBJ whole genome shotgun (WGS) entry which is preliminary data.</text>
</comment>
<dbReference type="Pfam" id="PF07859">
    <property type="entry name" value="Abhydrolase_3"/>
    <property type="match status" value="1"/>
</dbReference>
<evidence type="ECO:0000256" key="1">
    <source>
        <dbReference type="ARBA" id="ARBA00022801"/>
    </source>
</evidence>
<keyword evidence="1 3" id="KW-0378">Hydrolase</keyword>
<organism evidence="3 4">
    <name type="scientific">Desulfitobacterium dehalogenans</name>
    <dbReference type="NCBI Taxonomy" id="36854"/>
    <lineage>
        <taxon>Bacteria</taxon>
        <taxon>Bacillati</taxon>
        <taxon>Bacillota</taxon>
        <taxon>Clostridia</taxon>
        <taxon>Eubacteriales</taxon>
        <taxon>Desulfitobacteriaceae</taxon>
        <taxon>Desulfitobacterium</taxon>
    </lineage>
</organism>
<dbReference type="SUPFAM" id="SSF53474">
    <property type="entry name" value="alpha/beta-Hydrolases"/>
    <property type="match status" value="1"/>
</dbReference>
<name>A0A7C6Z1Y6_9FIRM</name>